<feature type="compositionally biased region" description="Basic and acidic residues" evidence="4">
    <location>
        <begin position="90"/>
        <end position="101"/>
    </location>
</feature>
<keyword evidence="2" id="KW-0449">Lipoprotein</keyword>
<evidence type="ECO:0000256" key="1">
    <source>
        <dbReference type="ARBA" id="ARBA00007613"/>
    </source>
</evidence>
<evidence type="ECO:0000256" key="2">
    <source>
        <dbReference type="RuleBase" id="RU362097"/>
    </source>
</evidence>
<sequence length="449" mass="48179">MVGPDYNKPADPATPAWHNTSALPAADIALATWWQQFHDPLLDQLVKQALEGSLTLQSAEAKLREARARRGLQFAQVMPTSSVGLGGNRSETRTDNKRSDSHGYSADIDASWEIDFFGGRQRAIEAADATLNAAGYDLAAARVSLAAEVANNYIALRAAQQRLAVTKQSVISREQTLQLTRWRFEAKLVSSLELNQALSSLEQARAALPTLERTIEESKIALAVLLGKPRSAVEALLQADGDLPVAPAALAQRLPADALRQRPDVQAAERRLAAQTAQIGVAEAARYPSLKLSGQIGVEALTPAGLLRADTIVSSLVGSLTAPLFDAGRVQRNVEIQTALRDQTLASYRSTLLQALADSEKALSAIRWNAQRVEAQQRAADAASEAARLALINNRAGRSDLLTLLDAQRTELSQQDALSSARGDYLTAIVQLYKALGGGWSPAQDGDTK</sequence>
<keyword evidence="2" id="KW-0564">Palmitate</keyword>
<evidence type="ECO:0000313" key="6">
    <source>
        <dbReference type="Proteomes" id="UP001500547"/>
    </source>
</evidence>
<dbReference type="Proteomes" id="UP001500547">
    <property type="component" value="Unassembled WGS sequence"/>
</dbReference>
<name>A0ABP9QCF8_9RHOO</name>
<keyword evidence="2" id="KW-1134">Transmembrane beta strand</keyword>
<dbReference type="PANTHER" id="PTHR30203">
    <property type="entry name" value="OUTER MEMBRANE CATION EFFLUX PROTEIN"/>
    <property type="match status" value="1"/>
</dbReference>
<keyword evidence="3" id="KW-0175">Coiled coil</keyword>
<dbReference type="NCBIfam" id="TIGR01845">
    <property type="entry name" value="outer_NodT"/>
    <property type="match status" value="1"/>
</dbReference>
<organism evidence="5 6">
    <name type="scientific">Viridibacterium curvum</name>
    <dbReference type="NCBI Taxonomy" id="1101404"/>
    <lineage>
        <taxon>Bacteria</taxon>
        <taxon>Pseudomonadati</taxon>
        <taxon>Pseudomonadota</taxon>
        <taxon>Betaproteobacteria</taxon>
        <taxon>Rhodocyclales</taxon>
        <taxon>Rhodocyclaceae</taxon>
        <taxon>Viridibacterium</taxon>
    </lineage>
</organism>
<feature type="region of interest" description="Disordered" evidence="4">
    <location>
        <begin position="80"/>
        <end position="103"/>
    </location>
</feature>
<keyword evidence="2" id="KW-0812">Transmembrane</keyword>
<feature type="coiled-coil region" evidence="3">
    <location>
        <begin position="194"/>
        <end position="221"/>
    </location>
</feature>
<keyword evidence="6" id="KW-1185">Reference proteome</keyword>
<evidence type="ECO:0000256" key="4">
    <source>
        <dbReference type="SAM" id="MobiDB-lite"/>
    </source>
</evidence>
<reference evidence="6" key="1">
    <citation type="journal article" date="2019" name="Int. J. Syst. Evol. Microbiol.">
        <title>The Global Catalogue of Microorganisms (GCM) 10K type strain sequencing project: providing services to taxonomists for standard genome sequencing and annotation.</title>
        <authorList>
            <consortium name="The Broad Institute Genomics Platform"/>
            <consortium name="The Broad Institute Genome Sequencing Center for Infectious Disease"/>
            <person name="Wu L."/>
            <person name="Ma J."/>
        </authorList>
    </citation>
    <scope>NUCLEOTIDE SEQUENCE [LARGE SCALE GENOMIC DNA]</scope>
    <source>
        <strain evidence="6">JCM 18715</strain>
    </source>
</reference>
<comment type="caution">
    <text evidence="5">The sequence shown here is derived from an EMBL/GenBank/DDBJ whole genome shotgun (WGS) entry which is preliminary data.</text>
</comment>
<dbReference type="Gene3D" id="1.20.1600.10">
    <property type="entry name" value="Outer membrane efflux proteins (OEP)"/>
    <property type="match status" value="1"/>
</dbReference>
<protein>
    <submittedName>
        <fullName evidence="5">Efflux transporter outer membrane subunit</fullName>
    </submittedName>
</protein>
<gene>
    <name evidence="5" type="ORF">GCM10025770_06130</name>
</gene>
<dbReference type="InterPro" id="IPR003423">
    <property type="entry name" value="OMP_efflux"/>
</dbReference>
<dbReference type="EMBL" id="BAABLD010000002">
    <property type="protein sequence ID" value="GAA5159580.1"/>
    <property type="molecule type" value="Genomic_DNA"/>
</dbReference>
<dbReference type="Pfam" id="PF02321">
    <property type="entry name" value="OEP"/>
    <property type="match status" value="2"/>
</dbReference>
<evidence type="ECO:0000313" key="5">
    <source>
        <dbReference type="EMBL" id="GAA5159580.1"/>
    </source>
</evidence>
<evidence type="ECO:0000256" key="3">
    <source>
        <dbReference type="SAM" id="Coils"/>
    </source>
</evidence>
<dbReference type="Gene3D" id="2.20.200.10">
    <property type="entry name" value="Outer membrane efflux proteins (OEP)"/>
    <property type="match status" value="1"/>
</dbReference>
<accession>A0ABP9QCF8</accession>
<proteinExistence type="inferred from homology"/>
<keyword evidence="2" id="KW-0472">Membrane</keyword>
<comment type="similarity">
    <text evidence="1 2">Belongs to the outer membrane factor (OMF) (TC 1.B.17) family.</text>
</comment>
<dbReference type="PANTHER" id="PTHR30203:SF32">
    <property type="entry name" value="CATION EFFLUX SYSTEM PROTEIN CUSC"/>
    <property type="match status" value="1"/>
</dbReference>
<comment type="subcellular location">
    <subcellularLocation>
        <location evidence="2">Cell membrane</location>
        <topology evidence="2">Lipid-anchor</topology>
    </subcellularLocation>
</comment>
<dbReference type="SUPFAM" id="SSF56954">
    <property type="entry name" value="Outer membrane efflux proteins (OEP)"/>
    <property type="match status" value="1"/>
</dbReference>
<dbReference type="InterPro" id="IPR010131">
    <property type="entry name" value="MdtP/NodT-like"/>
</dbReference>